<dbReference type="Pfam" id="PF11625">
    <property type="entry name" value="DUF3253"/>
    <property type="match status" value="1"/>
</dbReference>
<dbReference type="GeneID" id="95989758"/>
<organism evidence="2 3">
    <name type="scientific">Vanrija albida</name>
    <dbReference type="NCBI Taxonomy" id="181172"/>
    <lineage>
        <taxon>Eukaryota</taxon>
        <taxon>Fungi</taxon>
        <taxon>Dikarya</taxon>
        <taxon>Basidiomycota</taxon>
        <taxon>Agaricomycotina</taxon>
        <taxon>Tremellomycetes</taxon>
        <taxon>Trichosporonales</taxon>
        <taxon>Trichosporonaceae</taxon>
        <taxon>Vanrija</taxon>
    </lineage>
</organism>
<dbReference type="InterPro" id="IPR036388">
    <property type="entry name" value="WH-like_DNA-bd_sf"/>
</dbReference>
<feature type="compositionally biased region" description="Low complexity" evidence="1">
    <location>
        <begin position="16"/>
        <end position="48"/>
    </location>
</feature>
<evidence type="ECO:0000313" key="2">
    <source>
        <dbReference type="EMBL" id="KAL1405092.1"/>
    </source>
</evidence>
<protein>
    <submittedName>
        <fullName evidence="2">Uncharacterized protein</fullName>
    </submittedName>
</protein>
<feature type="compositionally biased region" description="Polar residues" evidence="1">
    <location>
        <begin position="1"/>
        <end position="11"/>
    </location>
</feature>
<comment type="caution">
    <text evidence="2">The sequence shown here is derived from an EMBL/GenBank/DDBJ whole genome shotgun (WGS) entry which is preliminary data.</text>
</comment>
<feature type="region of interest" description="Disordered" evidence="1">
    <location>
        <begin position="1"/>
        <end position="75"/>
    </location>
</feature>
<keyword evidence="3" id="KW-1185">Reference proteome</keyword>
<accession>A0ABR3PRV7</accession>
<dbReference type="Gene3D" id="1.10.10.10">
    <property type="entry name" value="Winged helix-like DNA-binding domain superfamily/Winged helix DNA-binding domain"/>
    <property type="match status" value="1"/>
</dbReference>
<gene>
    <name evidence="2" type="ORF">Q8F55_008715</name>
</gene>
<name>A0ABR3PRV7_9TREE</name>
<proteinExistence type="predicted"/>
<dbReference type="Proteomes" id="UP001565368">
    <property type="component" value="Unassembled WGS sequence"/>
</dbReference>
<dbReference type="RefSeq" id="XP_069205036.1">
    <property type="nucleotide sequence ID" value="XM_069357099.1"/>
</dbReference>
<evidence type="ECO:0000313" key="3">
    <source>
        <dbReference type="Proteomes" id="UP001565368"/>
    </source>
</evidence>
<sequence>MVTTRAGSRQASEALATPTKPAAGATSAAASPSARARARKASPPGAAPLATGKTYKPLADGAGPSARRRARQKDRVRALKASAGVAAATEAKVDSIVLAAALYTALMDQDDASVCISRVARSAAAGTGMDWEDLLGATRAAVLDAARDGRVELLGPSFSGVDADTYLPRHF</sequence>
<dbReference type="InterPro" id="IPR021660">
    <property type="entry name" value="DUF3253"/>
</dbReference>
<dbReference type="EMBL" id="JBBXJM010000007">
    <property type="protein sequence ID" value="KAL1405092.1"/>
    <property type="molecule type" value="Genomic_DNA"/>
</dbReference>
<evidence type="ECO:0000256" key="1">
    <source>
        <dbReference type="SAM" id="MobiDB-lite"/>
    </source>
</evidence>
<reference evidence="2 3" key="1">
    <citation type="submission" date="2023-08" db="EMBL/GenBank/DDBJ databases">
        <title>Annotated Genome Sequence of Vanrija albida AlHP1.</title>
        <authorList>
            <person name="Herzog R."/>
        </authorList>
    </citation>
    <scope>NUCLEOTIDE SEQUENCE [LARGE SCALE GENOMIC DNA]</scope>
    <source>
        <strain evidence="2 3">AlHP1</strain>
    </source>
</reference>